<dbReference type="InterPro" id="IPR050057">
    <property type="entry name" value="Prokaryotic/Mito_RF"/>
</dbReference>
<gene>
    <name evidence="6" type="ORF">MSPICULIGERA_LOCUS15111</name>
</gene>
<accession>A0AA36G2Y0</accession>
<dbReference type="SUPFAM" id="SSF75620">
    <property type="entry name" value="Release factor"/>
    <property type="match status" value="1"/>
</dbReference>
<feature type="coiled-coil region" evidence="4">
    <location>
        <begin position="54"/>
        <end position="104"/>
    </location>
</feature>
<dbReference type="PANTHER" id="PTHR43804">
    <property type="entry name" value="LD18447P"/>
    <property type="match status" value="1"/>
</dbReference>
<dbReference type="PANTHER" id="PTHR43804:SF7">
    <property type="entry name" value="LD18447P"/>
    <property type="match status" value="1"/>
</dbReference>
<evidence type="ECO:0000313" key="7">
    <source>
        <dbReference type="Proteomes" id="UP001177023"/>
    </source>
</evidence>
<dbReference type="GO" id="GO:0005737">
    <property type="term" value="C:cytoplasm"/>
    <property type="evidence" value="ECO:0007669"/>
    <property type="project" value="UniProtKB-ARBA"/>
</dbReference>
<sequence>MFRLSCRLLTSAHRSLFRDEKGARFLEEVTNRLAQSKGGTLEASSQLISYWQNVEEEANKFKESSKEVEQLKQLIDETTDAEFKKLAEEDYRAAEETADESAERLAEVVVPKTEMDMLKKCQLEFTAGVGGKEAMLFASDLLDMYKNYAAWRGWKWTPFQLEDISIGGIRSAVISVEGDGCFSALRFEAGVHRVQRFPLTDQSRMHTSTASVAVLPEPDEVSFILPPESVTIDAMRASGPGGQNVNKRSTAVRMVHKETGIAVHIMQERFQHMNIQIAYKRLAAILLQKKYDSADEKNTSARKLQMGSRARAEKIRTYNFKDDRITDHRIHLNMSNAEEFLRGTDHLDSLIQRLADLDKEERLRLILENCIVE</sequence>
<proteinExistence type="inferred from homology"/>
<dbReference type="InterPro" id="IPR000352">
    <property type="entry name" value="Pep_chain_release_fac_I"/>
</dbReference>
<dbReference type="PROSITE" id="PS00745">
    <property type="entry name" value="RF_PROK_I"/>
    <property type="match status" value="1"/>
</dbReference>
<dbReference type="Gene3D" id="3.30.70.1660">
    <property type="match status" value="1"/>
</dbReference>
<reference evidence="6" key="1">
    <citation type="submission" date="2023-06" db="EMBL/GenBank/DDBJ databases">
        <authorList>
            <person name="Delattre M."/>
        </authorList>
    </citation>
    <scope>NUCLEOTIDE SEQUENCE</scope>
    <source>
        <strain evidence="6">AF72</strain>
    </source>
</reference>
<comment type="caution">
    <text evidence="6">The sequence shown here is derived from an EMBL/GenBank/DDBJ whole genome shotgun (WGS) entry which is preliminary data.</text>
</comment>
<feature type="domain" description="Prokaryotic-type class I peptide chain release factors" evidence="5">
    <location>
        <begin position="236"/>
        <end position="252"/>
    </location>
</feature>
<protein>
    <recommendedName>
        <fullName evidence="5">Prokaryotic-type class I peptide chain release factors domain-containing protein</fullName>
    </recommendedName>
</protein>
<comment type="similarity">
    <text evidence="1">Belongs to the prokaryotic/mitochondrial release factor family.</text>
</comment>
<keyword evidence="3" id="KW-0648">Protein biosynthesis</keyword>
<dbReference type="InterPro" id="IPR005139">
    <property type="entry name" value="PCRF"/>
</dbReference>
<keyword evidence="7" id="KW-1185">Reference proteome</keyword>
<evidence type="ECO:0000256" key="3">
    <source>
        <dbReference type="ARBA" id="ARBA00022917"/>
    </source>
</evidence>
<feature type="non-terminal residue" evidence="6">
    <location>
        <position position="1"/>
    </location>
</feature>
<dbReference type="SMART" id="SM00937">
    <property type="entry name" value="PCRF"/>
    <property type="match status" value="1"/>
</dbReference>
<dbReference type="Gene3D" id="3.30.160.20">
    <property type="match status" value="1"/>
</dbReference>
<name>A0AA36G2Y0_9BILA</name>
<organism evidence="6 7">
    <name type="scientific">Mesorhabditis spiculigera</name>
    <dbReference type="NCBI Taxonomy" id="96644"/>
    <lineage>
        <taxon>Eukaryota</taxon>
        <taxon>Metazoa</taxon>
        <taxon>Ecdysozoa</taxon>
        <taxon>Nematoda</taxon>
        <taxon>Chromadorea</taxon>
        <taxon>Rhabditida</taxon>
        <taxon>Rhabditina</taxon>
        <taxon>Rhabditomorpha</taxon>
        <taxon>Rhabditoidea</taxon>
        <taxon>Rhabditidae</taxon>
        <taxon>Mesorhabditinae</taxon>
        <taxon>Mesorhabditis</taxon>
    </lineage>
</organism>
<evidence type="ECO:0000259" key="5">
    <source>
        <dbReference type="PROSITE" id="PS00745"/>
    </source>
</evidence>
<evidence type="ECO:0000313" key="6">
    <source>
        <dbReference type="EMBL" id="CAJ0576825.1"/>
    </source>
</evidence>
<evidence type="ECO:0000256" key="1">
    <source>
        <dbReference type="ARBA" id="ARBA00010835"/>
    </source>
</evidence>
<dbReference type="Pfam" id="PF03462">
    <property type="entry name" value="PCRF"/>
    <property type="match status" value="1"/>
</dbReference>
<dbReference type="Pfam" id="PF00472">
    <property type="entry name" value="RF-1"/>
    <property type="match status" value="1"/>
</dbReference>
<dbReference type="GO" id="GO:0003747">
    <property type="term" value="F:translation release factor activity"/>
    <property type="evidence" value="ECO:0007669"/>
    <property type="project" value="InterPro"/>
</dbReference>
<dbReference type="Proteomes" id="UP001177023">
    <property type="component" value="Unassembled WGS sequence"/>
</dbReference>
<keyword evidence="4" id="KW-0175">Coiled coil</keyword>
<dbReference type="EMBL" id="CATQJA010002647">
    <property type="protein sequence ID" value="CAJ0576825.1"/>
    <property type="molecule type" value="Genomic_DNA"/>
</dbReference>
<keyword evidence="2" id="KW-0488">Methylation</keyword>
<evidence type="ECO:0000256" key="4">
    <source>
        <dbReference type="SAM" id="Coils"/>
    </source>
</evidence>
<dbReference type="InterPro" id="IPR045853">
    <property type="entry name" value="Pep_chain_release_fac_I_sf"/>
</dbReference>
<dbReference type="AlphaFoldDB" id="A0AA36G2Y0"/>
<evidence type="ECO:0000256" key="2">
    <source>
        <dbReference type="ARBA" id="ARBA00022481"/>
    </source>
</evidence>